<feature type="active site" description="Charge relay system" evidence="2">
    <location>
        <position position="304"/>
    </location>
</feature>
<feature type="domain" description="AB hydrolase-1" evidence="3">
    <location>
        <begin position="69"/>
        <end position="307"/>
    </location>
</feature>
<organism evidence="4 5">
    <name type="scientific">Advenella kashmirensis (strain DSM 17095 / LMG 22695 / WT001)</name>
    <name type="common">Tetrathiobacter kashmirensis</name>
    <dbReference type="NCBI Taxonomy" id="1036672"/>
    <lineage>
        <taxon>Bacteria</taxon>
        <taxon>Pseudomonadati</taxon>
        <taxon>Pseudomonadota</taxon>
        <taxon>Betaproteobacteria</taxon>
        <taxon>Burkholderiales</taxon>
        <taxon>Alcaligenaceae</taxon>
    </lineage>
</organism>
<dbReference type="SUPFAM" id="SSF53474">
    <property type="entry name" value="alpha/beta-Hydrolases"/>
    <property type="match status" value="1"/>
</dbReference>
<protein>
    <recommendedName>
        <fullName evidence="3">AB hydrolase-1 domain-containing protein</fullName>
    </recommendedName>
</protein>
<sequence length="348" mass="38363">MTARLDLDACPSPNWQYEGHLQTIAAMKWGRRPQQRFVRQRLDTPDGDVLDIDWAGPQAHTHYHFSGQALVIFHGLEGSSQSHYAQAIGSYFVERGWMVAVAHFRGCSGEPNRLARSYFSGDSQDIDFILSQVRRQLPQAQWHAAGISLGGNALLKYTGEQGQRLNWLNAVAGISVPVDLVATGMRLQTSLMGRYVYTPHFLASMRGKIQQKACAFPGVVNWNKALQARTLLAFDDAYTGPVHGYRSALDYWSRCSSQYHLPAIRVPTLLLIARNDPFIPEASLPGPDQASNHVLLHYPCSGGHAGFASGSGRGELSCCRAGSNSFSRRIDNMLLPSCRYGLHPPGSP</sequence>
<gene>
    <name evidence="4" type="ordered locus">TKWG_18290</name>
</gene>
<dbReference type="InterPro" id="IPR029058">
    <property type="entry name" value="AB_hydrolase_fold"/>
</dbReference>
<dbReference type="InterPro" id="IPR000073">
    <property type="entry name" value="AB_hydrolase_1"/>
</dbReference>
<dbReference type="PANTHER" id="PTHR10794">
    <property type="entry name" value="ABHYDROLASE DOMAIN-CONTAINING PROTEIN"/>
    <property type="match status" value="1"/>
</dbReference>
<feature type="active site" description="Charge relay system" evidence="2">
    <location>
        <position position="148"/>
    </location>
</feature>
<dbReference type="STRING" id="1036672.TKWG_18290"/>
<evidence type="ECO:0000256" key="2">
    <source>
        <dbReference type="PIRSR" id="PIRSR005211-1"/>
    </source>
</evidence>
<dbReference type="EMBL" id="CP003555">
    <property type="protein sequence ID" value="AFK63526.1"/>
    <property type="molecule type" value="Genomic_DNA"/>
</dbReference>
<dbReference type="GO" id="GO:0047372">
    <property type="term" value="F:monoacylglycerol lipase activity"/>
    <property type="evidence" value="ECO:0007669"/>
    <property type="project" value="TreeGrafter"/>
</dbReference>
<comment type="similarity">
    <text evidence="1">Belongs to the AB hydrolase superfamily. AB hydrolase 4 family.</text>
</comment>
<dbReference type="GO" id="GO:0034338">
    <property type="term" value="F:short-chain carboxylesterase activity"/>
    <property type="evidence" value="ECO:0007669"/>
    <property type="project" value="TreeGrafter"/>
</dbReference>
<dbReference type="InterPro" id="IPR012020">
    <property type="entry name" value="ABHD4"/>
</dbReference>
<dbReference type="Proteomes" id="UP000005267">
    <property type="component" value="Chromosome"/>
</dbReference>
<evidence type="ECO:0000313" key="4">
    <source>
        <dbReference type="EMBL" id="AFK63526.1"/>
    </source>
</evidence>
<name>I3UET8_ADVKW</name>
<dbReference type="Gene3D" id="3.40.50.1820">
    <property type="entry name" value="alpha/beta hydrolase"/>
    <property type="match status" value="1"/>
</dbReference>
<reference evidence="5" key="2">
    <citation type="journal article" date="2013" name="PLoS ONE">
        <title>Genome implosion elicits host-confinement in Alcaligenaceae: evidence from the comparative genomics of Tetrathiobacter kashmirensis, a pathogen in the making.</title>
        <authorList>
            <person name="Ghosh W."/>
            <person name="Alam M."/>
            <person name="Roy C."/>
            <person name="Pyne P."/>
            <person name="George A."/>
            <person name="Chakraborty R."/>
            <person name="Majumder S."/>
            <person name="Agarwal A."/>
            <person name="Chakraborty S."/>
            <person name="Majumdar S."/>
            <person name="Gupta S.K."/>
        </authorList>
    </citation>
    <scope>NUCLEOTIDE SEQUENCE [LARGE SCALE GENOMIC DNA]</scope>
    <source>
        <strain evidence="5">WT001</strain>
    </source>
</reference>
<evidence type="ECO:0000313" key="5">
    <source>
        <dbReference type="Proteomes" id="UP000005267"/>
    </source>
</evidence>
<dbReference type="PANTHER" id="PTHR10794:SF94">
    <property type="entry name" value="ESTERASE YHET-RELATED"/>
    <property type="match status" value="1"/>
</dbReference>
<proteinExistence type="inferred from homology"/>
<feature type="active site" description="Charge relay system" evidence="2">
    <location>
        <position position="276"/>
    </location>
</feature>
<reference evidence="4 5" key="1">
    <citation type="journal article" date="2011" name="J. Bacteriol.">
        <title>Whole-genome shotgun sequencing of the sulfur-oxidizing chemoautotroph Tetrathiobacter kashmirensis.</title>
        <authorList>
            <person name="Ghosh W."/>
            <person name="George A."/>
            <person name="Agarwal A."/>
            <person name="Raj P."/>
            <person name="Alam M."/>
            <person name="Pyne P."/>
            <person name="Das Gupta S.K."/>
        </authorList>
    </citation>
    <scope>NUCLEOTIDE SEQUENCE [LARGE SCALE GENOMIC DNA]</scope>
    <source>
        <strain evidence="4 5">WT001</strain>
    </source>
</reference>
<dbReference type="InterPro" id="IPR050960">
    <property type="entry name" value="AB_hydrolase_4_sf"/>
</dbReference>
<keyword evidence="5" id="KW-1185">Reference proteome</keyword>
<evidence type="ECO:0000259" key="3">
    <source>
        <dbReference type="Pfam" id="PF00561"/>
    </source>
</evidence>
<dbReference type="Pfam" id="PF00561">
    <property type="entry name" value="Abhydrolase_1"/>
    <property type="match status" value="1"/>
</dbReference>
<dbReference type="KEGG" id="aka:TKWG_18290"/>
<dbReference type="HOGENOM" id="CLU_032487_0_0_4"/>
<dbReference type="AlphaFoldDB" id="I3UET8"/>
<accession>I3UET8</accession>
<dbReference type="PIRSF" id="PIRSF005211">
    <property type="entry name" value="Ab_hydro_YheT"/>
    <property type="match status" value="1"/>
</dbReference>
<evidence type="ECO:0000256" key="1">
    <source>
        <dbReference type="ARBA" id="ARBA00010884"/>
    </source>
</evidence>